<reference evidence="7" key="1">
    <citation type="submission" date="2024-06" db="EMBL/GenBank/DDBJ databases">
        <authorList>
            <person name="Ryan C."/>
        </authorList>
    </citation>
    <scope>NUCLEOTIDE SEQUENCE [LARGE SCALE GENOMIC DNA]</scope>
</reference>
<dbReference type="Gene3D" id="1.25.40.420">
    <property type="match status" value="1"/>
</dbReference>
<dbReference type="InterPro" id="IPR000210">
    <property type="entry name" value="BTB/POZ_dom"/>
</dbReference>
<dbReference type="InterPro" id="IPR008974">
    <property type="entry name" value="TRAF-like"/>
</dbReference>
<dbReference type="InterPro" id="IPR056423">
    <property type="entry name" value="BACK_BPM_SPOP"/>
</dbReference>
<dbReference type="InterPro" id="IPR045005">
    <property type="entry name" value="BPM1-6"/>
</dbReference>
<dbReference type="InterPro" id="IPR011333">
    <property type="entry name" value="SKP1/BTB/POZ_sf"/>
</dbReference>
<dbReference type="PROSITE" id="PS50097">
    <property type="entry name" value="BTB"/>
    <property type="match status" value="1"/>
</dbReference>
<feature type="region of interest" description="Disordered" evidence="3">
    <location>
        <begin position="11"/>
        <end position="31"/>
    </location>
</feature>
<dbReference type="CDD" id="cd00121">
    <property type="entry name" value="MATH"/>
    <property type="match status" value="1"/>
</dbReference>
<dbReference type="Gene3D" id="2.60.210.10">
    <property type="entry name" value="Apoptosis, Tumor Necrosis Factor Receptor Associated Protein 2, Chain A"/>
    <property type="match status" value="1"/>
</dbReference>
<accession>A0ABC9BKG4</accession>
<comment type="similarity">
    <text evidence="2">Belongs to the Tdpoz family.</text>
</comment>
<dbReference type="SUPFAM" id="SSF49599">
    <property type="entry name" value="TRAF domain-like"/>
    <property type="match status" value="1"/>
</dbReference>
<evidence type="ECO:0000256" key="2">
    <source>
        <dbReference type="ARBA" id="ARBA00010846"/>
    </source>
</evidence>
<sequence length="381" mass="42171">MPSSRRFFQLWSSSSSSSSPRHEPTPTTVSTCTPGTAQGRHVFEINGYSKHKGMGHGHDKFVRSRTFSVGGHSWSIRFYPDGFIKETGHISVYLELMRKGTKVRASCDLSLINQNTGLPSLVHRTELRLFNSSDATKYAPETNLFKKRSELEASGFIQDDRLVIECIVTVVTEVRVSETKLPRFHGKIEVPPSDIATCLGKLLEAEEGADITFSVGGETFGAHKLVLAMRSPVFKAELYGPMKEGSAQLVIIEDMQPVVFRALLHFIYTDSLPDMDNLGGDANCEMMRHLLVAADRYAVDRLKLVCQSILCENLNAKNVVTTLVLAYQHDCNLLQDVCLEYISSSNVMDAVVATQGYKNLKTTCPSALADALKKSVTLRKS</sequence>
<feature type="compositionally biased region" description="Low complexity" evidence="3">
    <location>
        <begin position="12"/>
        <end position="31"/>
    </location>
</feature>
<evidence type="ECO:0000259" key="4">
    <source>
        <dbReference type="PROSITE" id="PS50097"/>
    </source>
</evidence>
<reference evidence="6 7" key="2">
    <citation type="submission" date="2024-10" db="EMBL/GenBank/DDBJ databases">
        <authorList>
            <person name="Ryan C."/>
        </authorList>
    </citation>
    <scope>NUCLEOTIDE SEQUENCE [LARGE SCALE GENOMIC DNA]</scope>
</reference>
<dbReference type="Pfam" id="PF00651">
    <property type="entry name" value="BTB"/>
    <property type="match status" value="1"/>
</dbReference>
<evidence type="ECO:0000313" key="6">
    <source>
        <dbReference type="EMBL" id="CAL5003231.1"/>
    </source>
</evidence>
<dbReference type="Gene3D" id="3.30.710.10">
    <property type="entry name" value="Potassium Channel Kv1.1, Chain A"/>
    <property type="match status" value="1"/>
</dbReference>
<dbReference type="PROSITE" id="PS50144">
    <property type="entry name" value="MATH"/>
    <property type="match status" value="1"/>
</dbReference>
<protein>
    <submittedName>
        <fullName evidence="6">Uncharacterized protein</fullName>
    </submittedName>
</protein>
<dbReference type="InterPro" id="IPR002083">
    <property type="entry name" value="MATH/TRAF_dom"/>
</dbReference>
<evidence type="ECO:0000256" key="3">
    <source>
        <dbReference type="SAM" id="MobiDB-lite"/>
    </source>
</evidence>
<organism evidence="6 7">
    <name type="scientific">Urochloa decumbens</name>
    <dbReference type="NCBI Taxonomy" id="240449"/>
    <lineage>
        <taxon>Eukaryota</taxon>
        <taxon>Viridiplantae</taxon>
        <taxon>Streptophyta</taxon>
        <taxon>Embryophyta</taxon>
        <taxon>Tracheophyta</taxon>
        <taxon>Spermatophyta</taxon>
        <taxon>Magnoliopsida</taxon>
        <taxon>Liliopsida</taxon>
        <taxon>Poales</taxon>
        <taxon>Poaceae</taxon>
        <taxon>PACMAD clade</taxon>
        <taxon>Panicoideae</taxon>
        <taxon>Panicodae</taxon>
        <taxon>Paniceae</taxon>
        <taxon>Melinidinae</taxon>
        <taxon>Urochloa</taxon>
    </lineage>
</organism>
<evidence type="ECO:0000259" key="5">
    <source>
        <dbReference type="PROSITE" id="PS50144"/>
    </source>
</evidence>
<evidence type="ECO:0000313" key="7">
    <source>
        <dbReference type="Proteomes" id="UP001497457"/>
    </source>
</evidence>
<dbReference type="PANTHER" id="PTHR26379">
    <property type="entry name" value="BTB/POZ AND MATH DOMAIN-CONTAINING PROTEIN 1"/>
    <property type="match status" value="1"/>
</dbReference>
<name>A0ABC9BKG4_9POAL</name>
<dbReference type="Pfam" id="PF22486">
    <property type="entry name" value="MATH_2"/>
    <property type="match status" value="1"/>
</dbReference>
<feature type="domain" description="BTB" evidence="4">
    <location>
        <begin position="209"/>
        <end position="276"/>
    </location>
</feature>
<comment type="pathway">
    <text evidence="1">Protein modification; protein ubiquitination.</text>
</comment>
<dbReference type="EMBL" id="OZ075136">
    <property type="protein sequence ID" value="CAL5003231.1"/>
    <property type="molecule type" value="Genomic_DNA"/>
</dbReference>
<dbReference type="SMART" id="SM00225">
    <property type="entry name" value="BTB"/>
    <property type="match status" value="1"/>
</dbReference>
<keyword evidence="7" id="KW-1185">Reference proteome</keyword>
<dbReference type="Proteomes" id="UP001497457">
    <property type="component" value="Chromosome 26rd"/>
</dbReference>
<evidence type="ECO:0000256" key="1">
    <source>
        <dbReference type="ARBA" id="ARBA00004906"/>
    </source>
</evidence>
<dbReference type="CDD" id="cd18280">
    <property type="entry name" value="BTB_POZ_BPM_plant"/>
    <property type="match status" value="1"/>
</dbReference>
<dbReference type="AlphaFoldDB" id="A0ABC9BKG4"/>
<dbReference type="Pfam" id="PF24570">
    <property type="entry name" value="BACK_BPM_SPOP"/>
    <property type="match status" value="1"/>
</dbReference>
<proteinExistence type="inferred from homology"/>
<gene>
    <name evidence="6" type="ORF">URODEC1_LOCUS66313</name>
</gene>
<dbReference type="PANTHER" id="PTHR26379:SF438">
    <property type="entry name" value="OS08G0128700 PROTEIN"/>
    <property type="match status" value="1"/>
</dbReference>
<dbReference type="SUPFAM" id="SSF54695">
    <property type="entry name" value="POZ domain"/>
    <property type="match status" value="1"/>
</dbReference>
<feature type="domain" description="MATH" evidence="5">
    <location>
        <begin position="38"/>
        <end position="168"/>
    </location>
</feature>